<dbReference type="AlphaFoldDB" id="A0A673VZ03"/>
<sequence>KSSFNVFPPSESCGLNDRDGLTDMSLLHHRCKVGSPGIGDADTGASFARQLLSLGAEPGLQSRWTNMSLIRVVLHASQPGVTDFSTTLHVATSNLCSSAVKCLMELGANPTFRGQYPAQGPVPLDMPPEMTDTTTLAKELRSLLREAPARPCTPLPLPLTLPALAPPGLSDKARAQITTMNIQLGDRVVIAGQKVGYQFQSLNKFVKKGAFLVFSFE</sequence>
<dbReference type="OMA" id="PTFRGQY"/>
<keyword evidence="2" id="KW-1185">Reference proteome</keyword>
<organism evidence="1 2">
    <name type="scientific">Salmo trutta</name>
    <name type="common">Brown trout</name>
    <dbReference type="NCBI Taxonomy" id="8032"/>
    <lineage>
        <taxon>Eukaryota</taxon>
        <taxon>Metazoa</taxon>
        <taxon>Chordata</taxon>
        <taxon>Craniata</taxon>
        <taxon>Vertebrata</taxon>
        <taxon>Euteleostomi</taxon>
        <taxon>Actinopterygii</taxon>
        <taxon>Neopterygii</taxon>
        <taxon>Teleostei</taxon>
        <taxon>Protacanthopterygii</taxon>
        <taxon>Salmoniformes</taxon>
        <taxon>Salmonidae</taxon>
        <taxon>Salmoninae</taxon>
        <taxon>Salmo</taxon>
    </lineage>
</organism>
<dbReference type="Proteomes" id="UP000472277">
    <property type="component" value="Chromosome 12"/>
</dbReference>
<evidence type="ECO:0000313" key="2">
    <source>
        <dbReference type="Proteomes" id="UP000472277"/>
    </source>
</evidence>
<name>A0A673VZ03_SALTR</name>
<dbReference type="Ensembl" id="ENSSTUT00000005254.1">
    <property type="protein sequence ID" value="ENSSTUP00000004965.1"/>
    <property type="gene ID" value="ENSSTUG00000002448.1"/>
</dbReference>
<reference evidence="1" key="1">
    <citation type="submission" date="2025-08" db="UniProtKB">
        <authorList>
            <consortium name="Ensembl"/>
        </authorList>
    </citation>
    <scope>IDENTIFICATION</scope>
</reference>
<protein>
    <submittedName>
        <fullName evidence="1">Uncharacterized protein</fullName>
    </submittedName>
</protein>
<reference evidence="1" key="2">
    <citation type="submission" date="2025-09" db="UniProtKB">
        <authorList>
            <consortium name="Ensembl"/>
        </authorList>
    </citation>
    <scope>IDENTIFICATION</scope>
</reference>
<accession>A0A673VZ03</accession>
<dbReference type="GeneTree" id="ENSGT00940000157706"/>
<proteinExistence type="predicted"/>
<evidence type="ECO:0000313" key="1">
    <source>
        <dbReference type="Ensembl" id="ENSSTUP00000004965.1"/>
    </source>
</evidence>